<evidence type="ECO:0000259" key="15">
    <source>
        <dbReference type="Pfam" id="PF01514"/>
    </source>
</evidence>
<comment type="subcellular location">
    <subcellularLocation>
        <location evidence="2 12">Bacterial flagellum basal body</location>
    </subcellularLocation>
    <subcellularLocation>
        <location evidence="3">Cell membrane</location>
        <topology evidence="3">Multi-pass membrane protein</topology>
    </subcellularLocation>
</comment>
<evidence type="ECO:0000256" key="2">
    <source>
        <dbReference type="ARBA" id="ARBA00004117"/>
    </source>
</evidence>
<dbReference type="InterPro" id="IPR000067">
    <property type="entry name" value="FlgMring_FliF"/>
</dbReference>
<dbReference type="GeneID" id="69704866"/>
<dbReference type="Pfam" id="PF01514">
    <property type="entry name" value="YscJ_FliF"/>
    <property type="match status" value="1"/>
</dbReference>
<evidence type="ECO:0000256" key="13">
    <source>
        <dbReference type="SAM" id="MobiDB-lite"/>
    </source>
</evidence>
<name>A0A379CIK5_PLESH</name>
<dbReference type="PRINTS" id="PR01009">
    <property type="entry name" value="FLGMRINGFLIF"/>
</dbReference>
<dbReference type="Pfam" id="PF08345">
    <property type="entry name" value="YscJ_FliF_C"/>
    <property type="match status" value="1"/>
</dbReference>
<dbReference type="InterPro" id="IPR013556">
    <property type="entry name" value="Flag_M-ring_C"/>
</dbReference>
<evidence type="ECO:0000256" key="1">
    <source>
        <dbReference type="ARBA" id="ARBA00003820"/>
    </source>
</evidence>
<dbReference type="PANTHER" id="PTHR30046">
    <property type="entry name" value="FLAGELLAR M-RING PROTEIN"/>
    <property type="match status" value="1"/>
</dbReference>
<dbReference type="InterPro" id="IPR006182">
    <property type="entry name" value="FliF_N_dom"/>
</dbReference>
<gene>
    <name evidence="17" type="primary">fliF</name>
    <name evidence="17" type="ORF">J2R62_04335</name>
</gene>
<protein>
    <recommendedName>
        <fullName evidence="5 12">Flagellar M-ring protein</fullName>
    </recommendedName>
</protein>
<organism evidence="17 18">
    <name type="scientific">Plesiomonas shigelloides</name>
    <name type="common">Aeromonas shigelloides</name>
    <dbReference type="NCBI Taxonomy" id="703"/>
    <lineage>
        <taxon>Bacteria</taxon>
        <taxon>Pseudomonadati</taxon>
        <taxon>Pseudomonadota</taxon>
        <taxon>Gammaproteobacteria</taxon>
        <taxon>Enterobacterales</taxon>
        <taxon>Enterobacteriaceae</taxon>
        <taxon>Plesiomonas</taxon>
    </lineage>
</organism>
<dbReference type="AlphaFoldDB" id="A0A379CIK5"/>
<keyword evidence="6" id="KW-1003">Cell membrane</keyword>
<dbReference type="PANTHER" id="PTHR30046:SF0">
    <property type="entry name" value="FLAGELLAR M-RING PROTEIN"/>
    <property type="match status" value="1"/>
</dbReference>
<evidence type="ECO:0000256" key="9">
    <source>
        <dbReference type="ARBA" id="ARBA00023136"/>
    </source>
</evidence>
<evidence type="ECO:0000256" key="3">
    <source>
        <dbReference type="ARBA" id="ARBA00004651"/>
    </source>
</evidence>
<dbReference type="GO" id="GO:0009431">
    <property type="term" value="C:bacterial-type flagellum basal body, MS ring"/>
    <property type="evidence" value="ECO:0007669"/>
    <property type="project" value="InterPro"/>
</dbReference>
<keyword evidence="9 14" id="KW-0472">Membrane</keyword>
<keyword evidence="17" id="KW-0966">Cell projection</keyword>
<feature type="region of interest" description="Disordered" evidence="13">
    <location>
        <begin position="478"/>
        <end position="514"/>
    </location>
</feature>
<evidence type="ECO:0000313" key="17">
    <source>
        <dbReference type="EMBL" id="MBO1107459.1"/>
    </source>
</evidence>
<dbReference type="RefSeq" id="WP_039046365.1">
    <property type="nucleotide sequence ID" value="NZ_CP050969.1"/>
</dbReference>
<feature type="compositionally biased region" description="Low complexity" evidence="13">
    <location>
        <begin position="323"/>
        <end position="338"/>
    </location>
</feature>
<dbReference type="GO" id="GO:0005886">
    <property type="term" value="C:plasma membrane"/>
    <property type="evidence" value="ECO:0007669"/>
    <property type="project" value="UniProtKB-SubCell"/>
</dbReference>
<evidence type="ECO:0000256" key="10">
    <source>
        <dbReference type="ARBA" id="ARBA00023143"/>
    </source>
</evidence>
<dbReference type="InterPro" id="IPR043427">
    <property type="entry name" value="YscJ/FliF"/>
</dbReference>
<dbReference type="Gene3D" id="3.30.300.30">
    <property type="match status" value="1"/>
</dbReference>
<feature type="domain" description="Flagellar M-ring C-terminal" evidence="16">
    <location>
        <begin position="259"/>
        <end position="424"/>
    </location>
</feature>
<evidence type="ECO:0000256" key="12">
    <source>
        <dbReference type="PIRNR" id="PIRNR004862"/>
    </source>
</evidence>
<feature type="domain" description="Flagellar M-ring N-terminal" evidence="15">
    <location>
        <begin position="50"/>
        <end position="225"/>
    </location>
</feature>
<dbReference type="GO" id="GO:0071973">
    <property type="term" value="P:bacterial-type flagellum-dependent cell motility"/>
    <property type="evidence" value="ECO:0007669"/>
    <property type="project" value="InterPro"/>
</dbReference>
<sequence length="569" mass="62365">MTELLQKKWAQLPAPSAMLAKVKGRRLSALLGVIALVVTGIVVLALWLGNSEYRPLYGRNEAFDQSQVMSVLDKQGFNFYVDGNSGQLMVARDQLGKARMALAAAGVKVQLPTGLEILDKDNSLGTSQFIEDARYRHGLEGELARTIMSLDGITNARVHLAIPKRTLFIRGNPELPSASIAVSLQPGVSLKPGQVRAIVNLVSGSVTDLKPENVTVVDQAGRLLSANDADAQAGETNTQYLEYVNRLERSYIDRATRMLDPMLGMGNFEVQVAAKVNFDRKEATEEVYNPQGALTREYSREDRSNEEQSAGVPGALSNQPADKSTNTKNANNKTTSTTQENQSDSKDLVNRTTELNRDFQLDRTQRHIRYQQGELQHLSVSVLINGKPEQYSKAELDQMTTMLQDALGLRSANGDQISLHVFPFVAGDNPLSADAPWWKDPFWMDVLRYVLAAVVALAVLFGVVRPVLRQLAKPLPVNDPALPAQAEDDATASSGELQPDGTSEKGEASAALPVSRPGLTLNENLLELPSPETGLEVQLERIQFLANQEPERVAQVVKQWIKVEQHDGN</sequence>
<dbReference type="Proteomes" id="UP000664658">
    <property type="component" value="Unassembled WGS sequence"/>
</dbReference>
<evidence type="ECO:0000256" key="8">
    <source>
        <dbReference type="ARBA" id="ARBA00022989"/>
    </source>
</evidence>
<dbReference type="InterPro" id="IPR045851">
    <property type="entry name" value="AMP-bd_C_sf"/>
</dbReference>
<evidence type="ECO:0000256" key="14">
    <source>
        <dbReference type="SAM" id="Phobius"/>
    </source>
</evidence>
<comment type="function">
    <text evidence="1 12">The M ring may be actively involved in energy transduction.</text>
</comment>
<feature type="transmembrane region" description="Helical" evidence="14">
    <location>
        <begin position="446"/>
        <end position="464"/>
    </location>
</feature>
<evidence type="ECO:0000313" key="18">
    <source>
        <dbReference type="Proteomes" id="UP000664658"/>
    </source>
</evidence>
<keyword evidence="17" id="KW-0282">Flagellum</keyword>
<dbReference type="GO" id="GO:0003774">
    <property type="term" value="F:cytoskeletal motor activity"/>
    <property type="evidence" value="ECO:0007669"/>
    <property type="project" value="InterPro"/>
</dbReference>
<evidence type="ECO:0000256" key="5">
    <source>
        <dbReference type="ARBA" id="ARBA00017949"/>
    </source>
</evidence>
<feature type="region of interest" description="Disordered" evidence="13">
    <location>
        <begin position="283"/>
        <end position="351"/>
    </location>
</feature>
<comment type="caution">
    <text evidence="17">The sequence shown here is derived from an EMBL/GenBank/DDBJ whole genome shotgun (WGS) entry which is preliminary data.</text>
</comment>
<feature type="compositionally biased region" description="Basic and acidic residues" evidence="13">
    <location>
        <begin position="297"/>
        <end position="306"/>
    </location>
</feature>
<dbReference type="NCBIfam" id="TIGR00206">
    <property type="entry name" value="fliF"/>
    <property type="match status" value="1"/>
</dbReference>
<accession>A0A379CIK5</accession>
<reference evidence="17" key="1">
    <citation type="submission" date="2021-03" db="EMBL/GenBank/DDBJ databases">
        <title>Plesiomonas shigelloides zfcc0051, isolated from zebrafish feces.</title>
        <authorList>
            <person name="Vanderhoek Z."/>
            <person name="Gaulke C."/>
        </authorList>
    </citation>
    <scope>NUCLEOTIDE SEQUENCE</scope>
    <source>
        <strain evidence="17">Zfcc0051</strain>
    </source>
</reference>
<evidence type="ECO:0000256" key="11">
    <source>
        <dbReference type="ARBA" id="ARBA00025936"/>
    </source>
</evidence>
<feature type="transmembrane region" description="Helical" evidence="14">
    <location>
        <begin position="27"/>
        <end position="49"/>
    </location>
</feature>
<dbReference type="PIRSF" id="PIRSF004862">
    <property type="entry name" value="FliF"/>
    <property type="match status" value="1"/>
</dbReference>
<evidence type="ECO:0000256" key="6">
    <source>
        <dbReference type="ARBA" id="ARBA00022475"/>
    </source>
</evidence>
<keyword evidence="8 14" id="KW-1133">Transmembrane helix</keyword>
<keyword evidence="10 12" id="KW-0975">Bacterial flagellum</keyword>
<evidence type="ECO:0000256" key="4">
    <source>
        <dbReference type="ARBA" id="ARBA00007971"/>
    </source>
</evidence>
<dbReference type="EMBL" id="JAFNAA010000003">
    <property type="protein sequence ID" value="MBO1107459.1"/>
    <property type="molecule type" value="Genomic_DNA"/>
</dbReference>
<comment type="similarity">
    <text evidence="4 12">Belongs to the FliF family.</text>
</comment>
<comment type="subunit">
    <text evidence="11">The basal body constitutes a major portion of the flagellar organelle and consists of four rings (L,P,S, and M) mounted on a central rod. The M ring is integral to the inner membrane of the cell and may be connected to the flagellar rod via the S ring. The S (supramembrane ring) lies just distal to the M ring. The L and P rings lie in the outer membrane and the periplasmic space, respectively.</text>
</comment>
<evidence type="ECO:0000259" key="16">
    <source>
        <dbReference type="Pfam" id="PF08345"/>
    </source>
</evidence>
<keyword evidence="7 14" id="KW-0812">Transmembrane</keyword>
<proteinExistence type="inferred from homology"/>
<evidence type="ECO:0000256" key="7">
    <source>
        <dbReference type="ARBA" id="ARBA00022692"/>
    </source>
</evidence>
<keyword evidence="17" id="KW-0969">Cilium</keyword>